<dbReference type="Gene3D" id="3.40.50.1110">
    <property type="entry name" value="SGNH hydrolase"/>
    <property type="match status" value="1"/>
</dbReference>
<protein>
    <submittedName>
        <fullName evidence="2">Lysophospholipase L1-like esterase</fullName>
    </submittedName>
</protein>
<evidence type="ECO:0000313" key="2">
    <source>
        <dbReference type="EMBL" id="MBB6428801.1"/>
    </source>
</evidence>
<dbReference type="InterPro" id="IPR036514">
    <property type="entry name" value="SGNH_hydro_sf"/>
</dbReference>
<sequence length="220" mass="24062">MPLTPQDVVLFQGDSITDCGRDRDRQLANDPASLGNGYANRVAQRLLAELPGVTVHNRGISGNRVWHLRDRWAEDALALKPTVLSILIGVNDTWHGTAKGQPLDVPEGGTSLPEFGRIYRELLDRTRAELPDVKLVICEPFALECGAVTELNFHPDIDERAKLVRAIAEDYADVFVPFQTVFNDALAQAGPDHWAGDGVHPSEAGHQLMADAWLDAAANL</sequence>
<evidence type="ECO:0000313" key="3">
    <source>
        <dbReference type="Proteomes" id="UP000541810"/>
    </source>
</evidence>
<accession>A0A7X0H3W7</accession>
<organism evidence="2 3">
    <name type="scientific">Algisphaera agarilytica</name>
    <dbReference type="NCBI Taxonomy" id="1385975"/>
    <lineage>
        <taxon>Bacteria</taxon>
        <taxon>Pseudomonadati</taxon>
        <taxon>Planctomycetota</taxon>
        <taxon>Phycisphaerae</taxon>
        <taxon>Phycisphaerales</taxon>
        <taxon>Phycisphaeraceae</taxon>
        <taxon>Algisphaera</taxon>
    </lineage>
</organism>
<proteinExistence type="predicted"/>
<dbReference type="SUPFAM" id="SSF52266">
    <property type="entry name" value="SGNH hydrolase"/>
    <property type="match status" value="1"/>
</dbReference>
<dbReference type="PANTHER" id="PTHR30383:SF5">
    <property type="entry name" value="SGNH HYDROLASE-TYPE ESTERASE DOMAIN-CONTAINING PROTEIN"/>
    <property type="match status" value="1"/>
</dbReference>
<dbReference type="InterPro" id="IPR013830">
    <property type="entry name" value="SGNH_hydro"/>
</dbReference>
<keyword evidence="3" id="KW-1185">Reference proteome</keyword>
<dbReference type="Pfam" id="PF13472">
    <property type="entry name" value="Lipase_GDSL_2"/>
    <property type="match status" value="1"/>
</dbReference>
<dbReference type="CDD" id="cd01834">
    <property type="entry name" value="SGNH_hydrolase_like_2"/>
    <property type="match status" value="1"/>
</dbReference>
<dbReference type="PANTHER" id="PTHR30383">
    <property type="entry name" value="THIOESTERASE 1/PROTEASE 1/LYSOPHOSPHOLIPASE L1"/>
    <property type="match status" value="1"/>
</dbReference>
<dbReference type="Proteomes" id="UP000541810">
    <property type="component" value="Unassembled WGS sequence"/>
</dbReference>
<feature type="domain" description="SGNH hydrolase-type esterase" evidence="1">
    <location>
        <begin position="13"/>
        <end position="208"/>
    </location>
</feature>
<dbReference type="AlphaFoldDB" id="A0A7X0H3W7"/>
<gene>
    <name evidence="2" type="ORF">HNQ40_000607</name>
</gene>
<dbReference type="InterPro" id="IPR051532">
    <property type="entry name" value="Ester_Hydrolysis_Enzymes"/>
</dbReference>
<dbReference type="GO" id="GO:0004622">
    <property type="term" value="F:phosphatidylcholine lysophospholipase activity"/>
    <property type="evidence" value="ECO:0007669"/>
    <property type="project" value="TreeGrafter"/>
</dbReference>
<dbReference type="RefSeq" id="WP_184676263.1">
    <property type="nucleotide sequence ID" value="NZ_JACHGY010000001.1"/>
</dbReference>
<evidence type="ECO:0000259" key="1">
    <source>
        <dbReference type="Pfam" id="PF13472"/>
    </source>
</evidence>
<reference evidence="2 3" key="1">
    <citation type="submission" date="2020-08" db="EMBL/GenBank/DDBJ databases">
        <title>Genomic Encyclopedia of Type Strains, Phase IV (KMG-IV): sequencing the most valuable type-strain genomes for metagenomic binning, comparative biology and taxonomic classification.</title>
        <authorList>
            <person name="Goeker M."/>
        </authorList>
    </citation>
    <scope>NUCLEOTIDE SEQUENCE [LARGE SCALE GENOMIC DNA]</scope>
    <source>
        <strain evidence="2 3">DSM 103725</strain>
    </source>
</reference>
<dbReference type="EMBL" id="JACHGY010000001">
    <property type="protein sequence ID" value="MBB6428801.1"/>
    <property type="molecule type" value="Genomic_DNA"/>
</dbReference>
<name>A0A7X0H3W7_9BACT</name>
<comment type="caution">
    <text evidence="2">The sequence shown here is derived from an EMBL/GenBank/DDBJ whole genome shotgun (WGS) entry which is preliminary data.</text>
</comment>